<sequence length="290" mass="34778">MRNNNMSKLRNRVYFILICFLTTFISCQEIAPKSTTNQVKYSDSELKLKKEKQDSIIEKYLKNGAWKYWQYSQEYQREIDKGIAQDSTIAYLWQQKATPLIKQGKYEIGLDYIDKAVKYDREQWQDYRAFTKCIFAKTYREAIIDFQDCKRRFGNSFVMDHSYDFYIGLSHLQLNEFEKAEKVFKKDFDRVIADKGTDWLHHLDLFYFGISKYELKKYEEAIEMFNMALEIYPDFSDVQAYKAICLSKLGRKEEAIALDKQAELNAKIGNTINEDNVIYERYPYQMRWEK</sequence>
<accession>A0A3D9GR53</accession>
<protein>
    <submittedName>
        <fullName evidence="4">Tetratricopeptide repeat protein</fullName>
    </submittedName>
</protein>
<evidence type="ECO:0000313" key="5">
    <source>
        <dbReference type="Proteomes" id="UP000256980"/>
    </source>
</evidence>
<feature type="repeat" description="TPR" evidence="3">
    <location>
        <begin position="202"/>
        <end position="235"/>
    </location>
</feature>
<organism evidence="4 5">
    <name type="scientific">Winogradskyella eximia</name>
    <dbReference type="NCBI Taxonomy" id="262006"/>
    <lineage>
        <taxon>Bacteria</taxon>
        <taxon>Pseudomonadati</taxon>
        <taxon>Bacteroidota</taxon>
        <taxon>Flavobacteriia</taxon>
        <taxon>Flavobacteriales</taxon>
        <taxon>Flavobacteriaceae</taxon>
        <taxon>Winogradskyella</taxon>
    </lineage>
</organism>
<dbReference type="Gene3D" id="1.25.40.10">
    <property type="entry name" value="Tetratricopeptide repeat domain"/>
    <property type="match status" value="2"/>
</dbReference>
<dbReference type="SUPFAM" id="SSF48452">
    <property type="entry name" value="TPR-like"/>
    <property type="match status" value="1"/>
</dbReference>
<keyword evidence="2 3" id="KW-0802">TPR repeat</keyword>
<comment type="caution">
    <text evidence="4">The sequence shown here is derived from an EMBL/GenBank/DDBJ whole genome shotgun (WGS) entry which is preliminary data.</text>
</comment>
<dbReference type="EMBL" id="QRDV01000011">
    <property type="protein sequence ID" value="RED38246.1"/>
    <property type="molecule type" value="Genomic_DNA"/>
</dbReference>
<evidence type="ECO:0000256" key="3">
    <source>
        <dbReference type="PROSITE-ProRule" id="PRU00339"/>
    </source>
</evidence>
<evidence type="ECO:0000256" key="2">
    <source>
        <dbReference type="ARBA" id="ARBA00022803"/>
    </source>
</evidence>
<dbReference type="RefSeq" id="WP_245940774.1">
    <property type="nucleotide sequence ID" value="NZ_QRDV01000011.1"/>
</dbReference>
<dbReference type="AlphaFoldDB" id="A0A3D9GR53"/>
<gene>
    <name evidence="4" type="ORF">DFQ10_11167</name>
</gene>
<dbReference type="InterPro" id="IPR051685">
    <property type="entry name" value="Ycf3/AcsC/BcsC/TPR_MFPF"/>
</dbReference>
<name>A0A3D9GR53_9FLAO</name>
<proteinExistence type="predicted"/>
<dbReference type="PANTHER" id="PTHR44943">
    <property type="entry name" value="CELLULOSE SYNTHASE OPERON PROTEIN C"/>
    <property type="match status" value="1"/>
</dbReference>
<dbReference type="Proteomes" id="UP000256980">
    <property type="component" value="Unassembled WGS sequence"/>
</dbReference>
<dbReference type="PANTHER" id="PTHR44943:SF8">
    <property type="entry name" value="TPR REPEAT-CONTAINING PROTEIN MJ0263"/>
    <property type="match status" value="1"/>
</dbReference>
<reference evidence="4 5" key="1">
    <citation type="submission" date="2018-07" db="EMBL/GenBank/DDBJ databases">
        <title>Genomic Encyclopedia of Type Strains, Phase III (KMG-III): the genomes of soil and plant-associated and newly described type strains.</title>
        <authorList>
            <person name="Whitman W."/>
        </authorList>
    </citation>
    <scope>NUCLEOTIDE SEQUENCE [LARGE SCALE GENOMIC DNA]</scope>
    <source>
        <strain evidence="4 5">CECT 7946</strain>
    </source>
</reference>
<dbReference type="Pfam" id="PF14559">
    <property type="entry name" value="TPR_19"/>
    <property type="match status" value="1"/>
</dbReference>
<dbReference type="PROSITE" id="PS51257">
    <property type="entry name" value="PROKAR_LIPOPROTEIN"/>
    <property type="match status" value="1"/>
</dbReference>
<evidence type="ECO:0000313" key="4">
    <source>
        <dbReference type="EMBL" id="RED38246.1"/>
    </source>
</evidence>
<keyword evidence="1" id="KW-0677">Repeat</keyword>
<dbReference type="PROSITE" id="PS50005">
    <property type="entry name" value="TPR"/>
    <property type="match status" value="1"/>
</dbReference>
<dbReference type="InterPro" id="IPR019734">
    <property type="entry name" value="TPR_rpt"/>
</dbReference>
<dbReference type="InterPro" id="IPR011990">
    <property type="entry name" value="TPR-like_helical_dom_sf"/>
</dbReference>
<keyword evidence="5" id="KW-1185">Reference proteome</keyword>
<dbReference type="SMART" id="SM00028">
    <property type="entry name" value="TPR"/>
    <property type="match status" value="2"/>
</dbReference>
<evidence type="ECO:0000256" key="1">
    <source>
        <dbReference type="ARBA" id="ARBA00022737"/>
    </source>
</evidence>